<organism evidence="1 2">
    <name type="scientific">Chitinophaga ginsengisegetis</name>
    <dbReference type="NCBI Taxonomy" id="393003"/>
    <lineage>
        <taxon>Bacteria</taxon>
        <taxon>Pseudomonadati</taxon>
        <taxon>Bacteroidota</taxon>
        <taxon>Chitinophagia</taxon>
        <taxon>Chitinophagales</taxon>
        <taxon>Chitinophagaceae</taxon>
        <taxon>Chitinophaga</taxon>
    </lineage>
</organism>
<gene>
    <name evidence="1" type="ORF">SAMN05660461_0522</name>
</gene>
<dbReference type="SUPFAM" id="SSF82602">
    <property type="entry name" value="Nuclease A inhibitor (NuiA)"/>
    <property type="match status" value="1"/>
</dbReference>
<keyword evidence="2" id="KW-1185">Reference proteome</keyword>
<protein>
    <submittedName>
        <fullName evidence="1">Nuclease A inhibitor-like protein</fullName>
    </submittedName>
</protein>
<dbReference type="InterPro" id="IPR012489">
    <property type="entry name" value="NucleaseA_inhib-like"/>
</dbReference>
<reference evidence="1 2" key="1">
    <citation type="submission" date="2017-02" db="EMBL/GenBank/DDBJ databases">
        <authorList>
            <person name="Peterson S.W."/>
        </authorList>
    </citation>
    <scope>NUCLEOTIDE SEQUENCE [LARGE SCALE GENOMIC DNA]</scope>
    <source>
        <strain evidence="1 2">DSM 18108</strain>
    </source>
</reference>
<dbReference type="AlphaFoldDB" id="A0A1T5N5P2"/>
<dbReference type="InterPro" id="IPR036587">
    <property type="entry name" value="NucleaseA_inhib-like_sf"/>
</dbReference>
<dbReference type="Gene3D" id="3.40.1460.10">
    <property type="entry name" value="Nuclease A inhibitor-like"/>
    <property type="match status" value="1"/>
</dbReference>
<accession>A0A1T5N5P2</accession>
<dbReference type="RefSeq" id="WP_079467851.1">
    <property type="nucleotide sequence ID" value="NZ_FUZZ01000001.1"/>
</dbReference>
<name>A0A1T5N5P2_9BACT</name>
<proteinExistence type="predicted"/>
<dbReference type="EMBL" id="FUZZ01000001">
    <property type="protein sequence ID" value="SKC95800.1"/>
    <property type="molecule type" value="Genomic_DNA"/>
</dbReference>
<evidence type="ECO:0000313" key="2">
    <source>
        <dbReference type="Proteomes" id="UP000190166"/>
    </source>
</evidence>
<dbReference type="STRING" id="393003.SAMN05660461_0522"/>
<dbReference type="Proteomes" id="UP000190166">
    <property type="component" value="Unassembled WGS sequence"/>
</dbReference>
<evidence type="ECO:0000313" key="1">
    <source>
        <dbReference type="EMBL" id="SKC95800.1"/>
    </source>
</evidence>
<sequence length="133" mass="14456">MENIALLKQLTDKTAGILYFSESEYPLTIEQWGVLPPAEVHGKIAALHHVSPDALKSVEEEAFFSHITTAADPNDAPIVANAQKFKALRQFLRENLTNIQITRVEAGASIPVYITGHQADGTCIALTTTAIES</sequence>
<dbReference type="Pfam" id="PF07924">
    <property type="entry name" value="NuiA"/>
    <property type="match status" value="1"/>
</dbReference>